<evidence type="ECO:0000256" key="2">
    <source>
        <dbReference type="ARBA" id="ARBA00023180"/>
    </source>
</evidence>
<dbReference type="PROSITE" id="PS51233">
    <property type="entry name" value="VWFD"/>
    <property type="match status" value="1"/>
</dbReference>
<dbReference type="PANTHER" id="PTHR11339">
    <property type="entry name" value="EXTRACELLULAR MATRIX GLYCOPROTEIN RELATED"/>
    <property type="match status" value="1"/>
</dbReference>
<organism evidence="4 5">
    <name type="scientific">Heliornis fulica</name>
    <name type="common">sungrebe</name>
    <dbReference type="NCBI Taxonomy" id="54369"/>
    <lineage>
        <taxon>Eukaryota</taxon>
        <taxon>Metazoa</taxon>
        <taxon>Chordata</taxon>
        <taxon>Craniata</taxon>
        <taxon>Vertebrata</taxon>
        <taxon>Euteleostomi</taxon>
        <taxon>Archelosauria</taxon>
        <taxon>Archosauria</taxon>
        <taxon>Dinosauria</taxon>
        <taxon>Saurischia</taxon>
        <taxon>Theropoda</taxon>
        <taxon>Coelurosauria</taxon>
        <taxon>Aves</taxon>
        <taxon>Neognathae</taxon>
        <taxon>Neoaves</taxon>
        <taxon>Gruiformes</taxon>
        <taxon>Heliornithidae</taxon>
        <taxon>Heliornis</taxon>
    </lineage>
</organism>
<dbReference type="EMBL" id="VXBZ01003035">
    <property type="protein sequence ID" value="NXP46377.1"/>
    <property type="molecule type" value="Genomic_DNA"/>
</dbReference>
<dbReference type="InterPro" id="IPR001846">
    <property type="entry name" value="VWF_type-D"/>
</dbReference>
<evidence type="ECO:0000313" key="5">
    <source>
        <dbReference type="Proteomes" id="UP000590868"/>
    </source>
</evidence>
<name>A0A7L2AGW0_9GRUI</name>
<feature type="non-terminal residue" evidence="4">
    <location>
        <position position="1"/>
    </location>
</feature>
<reference evidence="4 5" key="1">
    <citation type="submission" date="2019-09" db="EMBL/GenBank/DDBJ databases">
        <title>Bird 10,000 Genomes (B10K) Project - Family phase.</title>
        <authorList>
            <person name="Zhang G."/>
        </authorList>
    </citation>
    <scope>NUCLEOTIDE SEQUENCE [LARGE SCALE GENOMIC DNA]</scope>
    <source>
        <strain evidence="4">B10K-DU-001-55</strain>
        <tissue evidence="4">Muscle</tissue>
    </source>
</reference>
<dbReference type="Proteomes" id="UP000590868">
    <property type="component" value="Unassembled WGS sequence"/>
</dbReference>
<dbReference type="AlphaFoldDB" id="A0A7L2AGW0"/>
<keyword evidence="1" id="KW-1015">Disulfide bond</keyword>
<proteinExistence type="predicted"/>
<dbReference type="OrthoDB" id="6236007at2759"/>
<evidence type="ECO:0000259" key="3">
    <source>
        <dbReference type="PROSITE" id="PS51233"/>
    </source>
</evidence>
<evidence type="ECO:0000256" key="1">
    <source>
        <dbReference type="ARBA" id="ARBA00023157"/>
    </source>
</evidence>
<evidence type="ECO:0000313" key="4">
    <source>
        <dbReference type="EMBL" id="NXP46377.1"/>
    </source>
</evidence>
<keyword evidence="2" id="KW-0325">Glycoprotein</keyword>
<gene>
    <name evidence="4" type="primary">Fcgbp_0</name>
    <name evidence="4" type="ORF">HELFUL_R14812</name>
</gene>
<dbReference type="SMART" id="SM00216">
    <property type="entry name" value="VWD"/>
    <property type="match status" value="1"/>
</dbReference>
<feature type="domain" description="VWFD" evidence="3">
    <location>
        <begin position="28"/>
        <end position="199"/>
    </location>
</feature>
<dbReference type="Pfam" id="PF00094">
    <property type="entry name" value="VWD"/>
    <property type="match status" value="1"/>
</dbReference>
<keyword evidence="5" id="KW-1185">Reference proteome</keyword>
<protein>
    <submittedName>
        <fullName evidence="4">FCGBP protein</fullName>
    </submittedName>
</protein>
<sequence>TQCHPVTCPFGQGCGFKDGVRSCVEQPGRCTLAPASRFVSFDGATGATTPPGVYVVTSTCDPHHTTWFRLLAAVGEDQDRPSVVALHLFISRAFITVKRNMKVWVNGVPATIPMEVSNVLTITQTSGTIWITQKPELVIGLNPTGEVTVTVTKTLSQELCGTCGNYDGKVDNDLQGPDGKLVENMMAMAKAWRAPDLTY</sequence>
<accession>A0A7L2AGW0</accession>
<comment type="caution">
    <text evidence="4">The sequence shown here is derived from an EMBL/GenBank/DDBJ whole genome shotgun (WGS) entry which is preliminary data.</text>
</comment>
<feature type="non-terminal residue" evidence="4">
    <location>
        <position position="199"/>
    </location>
</feature>
<dbReference type="InterPro" id="IPR050780">
    <property type="entry name" value="Mucin_vWF_Thrombospondin_sf"/>
</dbReference>